<dbReference type="InterPro" id="IPR003661">
    <property type="entry name" value="HisK_dim/P_dom"/>
</dbReference>
<dbReference type="CDD" id="cd00082">
    <property type="entry name" value="HisKA"/>
    <property type="match status" value="1"/>
</dbReference>
<feature type="transmembrane region" description="Helical" evidence="2">
    <location>
        <begin position="96"/>
        <end position="122"/>
    </location>
</feature>
<evidence type="ECO:0000256" key="2">
    <source>
        <dbReference type="SAM" id="Phobius"/>
    </source>
</evidence>
<protein>
    <submittedName>
        <fullName evidence="5">Two-component sensor PilS</fullName>
    </submittedName>
</protein>
<feature type="domain" description="Histidine kinase" evidence="3">
    <location>
        <begin position="328"/>
        <end position="538"/>
    </location>
</feature>
<dbReference type="Gene3D" id="3.30.450.20">
    <property type="entry name" value="PAS domain"/>
    <property type="match status" value="1"/>
</dbReference>
<gene>
    <name evidence="5" type="ORF">MNBD_GAMMA07-2001</name>
</gene>
<accession>A0A3B0XJM4</accession>
<dbReference type="Pfam" id="PF13188">
    <property type="entry name" value="PAS_8"/>
    <property type="match status" value="1"/>
</dbReference>
<evidence type="ECO:0000259" key="4">
    <source>
        <dbReference type="PROSITE" id="PS50112"/>
    </source>
</evidence>
<dbReference type="PROSITE" id="PS50112">
    <property type="entry name" value="PAS"/>
    <property type="match status" value="1"/>
</dbReference>
<dbReference type="InterPro" id="IPR005467">
    <property type="entry name" value="His_kinase_dom"/>
</dbReference>
<organism evidence="5">
    <name type="scientific">hydrothermal vent metagenome</name>
    <dbReference type="NCBI Taxonomy" id="652676"/>
    <lineage>
        <taxon>unclassified sequences</taxon>
        <taxon>metagenomes</taxon>
        <taxon>ecological metagenomes</taxon>
    </lineage>
</organism>
<dbReference type="AlphaFoldDB" id="A0A3B0XJM4"/>
<dbReference type="Pfam" id="PF02518">
    <property type="entry name" value="HATPase_c"/>
    <property type="match status" value="1"/>
</dbReference>
<evidence type="ECO:0000256" key="1">
    <source>
        <dbReference type="ARBA" id="ARBA00022553"/>
    </source>
</evidence>
<dbReference type="InterPro" id="IPR036890">
    <property type="entry name" value="HATPase_C_sf"/>
</dbReference>
<evidence type="ECO:0000313" key="5">
    <source>
        <dbReference type="EMBL" id="VAW56646.1"/>
    </source>
</evidence>
<keyword evidence="1" id="KW-0597">Phosphoprotein</keyword>
<name>A0A3B0XJM4_9ZZZZ</name>
<dbReference type="PRINTS" id="PR00344">
    <property type="entry name" value="BCTRLSENSOR"/>
</dbReference>
<keyword evidence="2" id="KW-0472">Membrane</keyword>
<keyword evidence="2" id="KW-0812">Transmembrane</keyword>
<feature type="transmembrane region" description="Helical" evidence="2">
    <location>
        <begin position="29"/>
        <end position="46"/>
    </location>
</feature>
<dbReference type="SUPFAM" id="SSF47384">
    <property type="entry name" value="Homodimeric domain of signal transducing histidine kinase"/>
    <property type="match status" value="1"/>
</dbReference>
<dbReference type="InterPro" id="IPR004358">
    <property type="entry name" value="Sig_transdc_His_kin-like_C"/>
</dbReference>
<sequence length="543" mass="60814">MSRNLSHSINFNPATSASLTWKPLNQLNFYRLVLASGLLIAFYKNDWMVFLGNQNPRAFLDTAHLFLISSLFYIFISVKTKITFETQIIITNASDILLITLLAHFSGGLSSSLSILLIINVTATGTFLPDRQPYLFAALASLALMSEQTSSILGGVTNEAAYTQAGLLGLVFFAISFLASILSKRMRASERLAIAQEADIINLELLNDDIIQNMRTGIIVIDNEGHIRMANSSAETLLGNISLQSEPLLSSIQPRLNARFIEWQDQPQMHHKAIPQEQGLPDIQPGFRKLQPTKKGNADTLIFLEDATQLNQRFQQIKLASLGRLTASIAHEIRNPLSAINHAAQLLEEVELDVADKKLATIITTQVKRMDKVLENVLQLSRQHKNNSETIELKLWLEHFCEEFILSSHLNASQLTLDIKEEIVVLFDSSHLYQVMTNLCNNAIIHNDHDLKDVYIKIICGHDVQFDQPTIEIIDNGPGVSKYTIEQIFDPFFTTSTKGTGLGLYISKEIIESNRAKIRYIQNDTIGSCFKIHLLSGNKINNE</sequence>
<dbReference type="GO" id="GO:0000155">
    <property type="term" value="F:phosphorelay sensor kinase activity"/>
    <property type="evidence" value="ECO:0007669"/>
    <property type="project" value="InterPro"/>
</dbReference>
<dbReference type="EMBL" id="UOFF01000264">
    <property type="protein sequence ID" value="VAW56646.1"/>
    <property type="molecule type" value="Genomic_DNA"/>
</dbReference>
<feature type="transmembrane region" description="Helical" evidence="2">
    <location>
        <begin position="58"/>
        <end position="76"/>
    </location>
</feature>
<feature type="domain" description="PAS" evidence="4">
    <location>
        <begin position="210"/>
        <end position="239"/>
    </location>
</feature>
<evidence type="ECO:0000259" key="3">
    <source>
        <dbReference type="PROSITE" id="PS50109"/>
    </source>
</evidence>
<dbReference type="InterPro" id="IPR036097">
    <property type="entry name" value="HisK_dim/P_sf"/>
</dbReference>
<keyword evidence="2" id="KW-1133">Transmembrane helix</keyword>
<dbReference type="SMART" id="SM00387">
    <property type="entry name" value="HATPase_c"/>
    <property type="match status" value="1"/>
</dbReference>
<dbReference type="CDD" id="cd00075">
    <property type="entry name" value="HATPase"/>
    <property type="match status" value="1"/>
</dbReference>
<dbReference type="PANTHER" id="PTHR43065">
    <property type="entry name" value="SENSOR HISTIDINE KINASE"/>
    <property type="match status" value="1"/>
</dbReference>
<proteinExistence type="predicted"/>
<feature type="transmembrane region" description="Helical" evidence="2">
    <location>
        <begin position="162"/>
        <end position="182"/>
    </location>
</feature>
<dbReference type="InterPro" id="IPR000014">
    <property type="entry name" value="PAS"/>
</dbReference>
<dbReference type="PANTHER" id="PTHR43065:SF52">
    <property type="entry name" value="SENSOR PROTEIN KINASE PILS"/>
    <property type="match status" value="1"/>
</dbReference>
<reference evidence="5" key="1">
    <citation type="submission" date="2018-06" db="EMBL/GenBank/DDBJ databases">
        <authorList>
            <person name="Zhirakovskaya E."/>
        </authorList>
    </citation>
    <scope>NUCLEOTIDE SEQUENCE</scope>
</reference>
<dbReference type="InterPro" id="IPR003594">
    <property type="entry name" value="HATPase_dom"/>
</dbReference>
<dbReference type="Gene3D" id="1.10.287.130">
    <property type="match status" value="1"/>
</dbReference>
<dbReference type="Pfam" id="PF00512">
    <property type="entry name" value="HisKA"/>
    <property type="match status" value="1"/>
</dbReference>
<dbReference type="Gene3D" id="3.30.565.10">
    <property type="entry name" value="Histidine kinase-like ATPase, C-terminal domain"/>
    <property type="match status" value="1"/>
</dbReference>
<dbReference type="SMART" id="SM00388">
    <property type="entry name" value="HisKA"/>
    <property type="match status" value="1"/>
</dbReference>
<dbReference type="Pfam" id="PF25323">
    <property type="entry name" value="6TM_PilS"/>
    <property type="match status" value="1"/>
</dbReference>
<dbReference type="SUPFAM" id="SSF55874">
    <property type="entry name" value="ATPase domain of HSP90 chaperone/DNA topoisomerase II/histidine kinase"/>
    <property type="match status" value="1"/>
</dbReference>
<dbReference type="PROSITE" id="PS50109">
    <property type="entry name" value="HIS_KIN"/>
    <property type="match status" value="1"/>
</dbReference>